<dbReference type="SUPFAM" id="SSF53335">
    <property type="entry name" value="S-adenosyl-L-methionine-dependent methyltransferases"/>
    <property type="match status" value="1"/>
</dbReference>
<dbReference type="InterPro" id="IPR030807">
    <property type="entry name" value="Methyltran_NanM"/>
</dbReference>
<feature type="non-terminal residue" evidence="1">
    <location>
        <position position="1"/>
    </location>
</feature>
<dbReference type="Gene3D" id="3.40.50.150">
    <property type="entry name" value="Vaccinia Virus protein VP39"/>
    <property type="match status" value="1"/>
</dbReference>
<evidence type="ECO:0000313" key="1">
    <source>
        <dbReference type="EMBL" id="KKK78702.1"/>
    </source>
</evidence>
<sequence length="282" mass="33817">DDQLKFLLLNLPPLAILKNTIRAVKAIFTNKFRHLSFVKLVLYNFLVHMLWDYVSRLDNESVLKKIKEPIEGNPPKIYLKKNLISQDLANSVLEYFAIMEKVNKNEINSILELGAGYGRTAYVFLKMIPNVKYIIVDIPPALYVAERYLTNQFRDKKIFKFRDFKYFSEIKEEFEKADIAFFLPFQLALLPPNNSDLFINISSFHEMRHDQIEWYFKLIDSVIRKYVYIKQWKTVRLSYDGESISEKDYPIREKWEKIFWRECRVKTRFFEALFKLNKEETS</sequence>
<gene>
    <name evidence="1" type="ORF">LCGC14_2840900</name>
</gene>
<reference evidence="1" key="1">
    <citation type="journal article" date="2015" name="Nature">
        <title>Complex archaea that bridge the gap between prokaryotes and eukaryotes.</title>
        <authorList>
            <person name="Spang A."/>
            <person name="Saw J.H."/>
            <person name="Jorgensen S.L."/>
            <person name="Zaremba-Niedzwiedzka K."/>
            <person name="Martijn J."/>
            <person name="Lind A.E."/>
            <person name="van Eijk R."/>
            <person name="Schleper C."/>
            <person name="Guy L."/>
            <person name="Ettema T.J."/>
        </authorList>
    </citation>
    <scope>NUCLEOTIDE SEQUENCE</scope>
</reference>
<dbReference type="NCBIfam" id="TIGR04371">
    <property type="entry name" value="methyltran_NanM"/>
    <property type="match status" value="1"/>
</dbReference>
<comment type="caution">
    <text evidence="1">The sequence shown here is derived from an EMBL/GenBank/DDBJ whole genome shotgun (WGS) entry which is preliminary data.</text>
</comment>
<organism evidence="1">
    <name type="scientific">marine sediment metagenome</name>
    <dbReference type="NCBI Taxonomy" id="412755"/>
    <lineage>
        <taxon>unclassified sequences</taxon>
        <taxon>metagenomes</taxon>
        <taxon>ecological metagenomes</taxon>
    </lineage>
</organism>
<dbReference type="EMBL" id="LAZR01054372">
    <property type="protein sequence ID" value="KKK78702.1"/>
    <property type="molecule type" value="Genomic_DNA"/>
</dbReference>
<name>A0A0F8YB48_9ZZZZ</name>
<evidence type="ECO:0008006" key="2">
    <source>
        <dbReference type="Google" id="ProtNLM"/>
    </source>
</evidence>
<dbReference type="InterPro" id="IPR029063">
    <property type="entry name" value="SAM-dependent_MTases_sf"/>
</dbReference>
<dbReference type="AlphaFoldDB" id="A0A0F8YB48"/>
<proteinExistence type="predicted"/>
<accession>A0A0F8YB48</accession>
<protein>
    <recommendedName>
        <fullName evidence="2">Sugar O-methyltransferase</fullName>
    </recommendedName>
</protein>